<name>A0A1N6CMM9_9SPHN</name>
<dbReference type="STRING" id="1123272.SAMN02745824_0350"/>
<evidence type="ECO:0008006" key="4">
    <source>
        <dbReference type="Google" id="ProtNLM"/>
    </source>
</evidence>
<keyword evidence="3" id="KW-1185">Reference proteome</keyword>
<sequence>MTNSLLALCSGVLLLLAGCTGSDEQNAALTADGTDTHIVTVIGAIHGQHRRSESYSLQVLEDAIIRFRPDIVMVELPPDRFETAARNYAQFGEVRESRADDFPELTDVVFPLQQRLGFKMVPVAAWTREIASDRREKLREIENDPDRAADWKEFQEAVRVYGRAVSGKSDDPQFVHSESYDDAVRKRQQTYERLFGSALGAGGWEAINRAHFALVNTALDGLGREPKRILILYGAWHKYWFLDALNARSDIAVVDAAPLFAD</sequence>
<evidence type="ECO:0000313" key="2">
    <source>
        <dbReference type="EMBL" id="SIN59813.1"/>
    </source>
</evidence>
<dbReference type="Proteomes" id="UP000185192">
    <property type="component" value="Unassembled WGS sequence"/>
</dbReference>
<accession>A0A1N6CMM9</accession>
<dbReference type="OrthoDB" id="7551296at2"/>
<dbReference type="AlphaFoldDB" id="A0A1N6CMM9"/>
<feature type="signal peptide" evidence="1">
    <location>
        <begin position="1"/>
        <end position="27"/>
    </location>
</feature>
<feature type="chain" id="PRO_5012387604" description="TraB family protein" evidence="1">
    <location>
        <begin position="28"/>
        <end position="262"/>
    </location>
</feature>
<keyword evidence="1" id="KW-0732">Signal</keyword>
<proteinExistence type="predicted"/>
<gene>
    <name evidence="2" type="ORF">SAMN02745824_0350</name>
</gene>
<evidence type="ECO:0000313" key="3">
    <source>
        <dbReference type="Proteomes" id="UP000185192"/>
    </source>
</evidence>
<reference evidence="3" key="1">
    <citation type="submission" date="2016-11" db="EMBL/GenBank/DDBJ databases">
        <authorList>
            <person name="Varghese N."/>
            <person name="Submissions S."/>
        </authorList>
    </citation>
    <scope>NUCLEOTIDE SEQUENCE [LARGE SCALE GENOMIC DNA]</scope>
    <source>
        <strain evidence="3">DSM 22363</strain>
    </source>
</reference>
<organism evidence="2 3">
    <name type="scientific">Parasphingorhabdus marina DSM 22363</name>
    <dbReference type="NCBI Taxonomy" id="1123272"/>
    <lineage>
        <taxon>Bacteria</taxon>
        <taxon>Pseudomonadati</taxon>
        <taxon>Pseudomonadota</taxon>
        <taxon>Alphaproteobacteria</taxon>
        <taxon>Sphingomonadales</taxon>
        <taxon>Sphingomonadaceae</taxon>
        <taxon>Parasphingorhabdus</taxon>
    </lineage>
</organism>
<protein>
    <recommendedName>
        <fullName evidence="4">TraB family protein</fullName>
    </recommendedName>
</protein>
<dbReference type="RefSeq" id="WP_074203436.1">
    <property type="nucleotide sequence ID" value="NZ_FSQW01000001.1"/>
</dbReference>
<evidence type="ECO:0000256" key="1">
    <source>
        <dbReference type="SAM" id="SignalP"/>
    </source>
</evidence>
<dbReference type="EMBL" id="FSQW01000001">
    <property type="protein sequence ID" value="SIN59813.1"/>
    <property type="molecule type" value="Genomic_DNA"/>
</dbReference>